<protein>
    <recommendedName>
        <fullName evidence="6">DUF5082 domain-containing protein</fullName>
    </recommendedName>
</protein>
<reference evidence="2 4" key="1">
    <citation type="submission" date="2013-02" db="EMBL/GenBank/DDBJ databases">
        <title>The Genome Sequence of Enterococcus moraviensis BAA-383.</title>
        <authorList>
            <consortium name="The Broad Institute Genome Sequencing Platform"/>
            <consortium name="The Broad Institute Genome Sequencing Center for Infectious Disease"/>
            <person name="Earl A.M."/>
            <person name="Gilmore M.S."/>
            <person name="Lebreton F."/>
            <person name="Walker B."/>
            <person name="Young S.K."/>
            <person name="Zeng Q."/>
            <person name="Gargeya S."/>
            <person name="Fitzgerald M."/>
            <person name="Haas B."/>
            <person name="Abouelleil A."/>
            <person name="Alvarado L."/>
            <person name="Arachchi H.M."/>
            <person name="Berlin A.M."/>
            <person name="Chapman S.B."/>
            <person name="Dewar J."/>
            <person name="Goldberg J."/>
            <person name="Griggs A."/>
            <person name="Gujja S."/>
            <person name="Hansen M."/>
            <person name="Howarth C."/>
            <person name="Imamovic A."/>
            <person name="Larimer J."/>
            <person name="McCowan C."/>
            <person name="Murphy C."/>
            <person name="Neiman D."/>
            <person name="Pearson M."/>
            <person name="Priest M."/>
            <person name="Roberts A."/>
            <person name="Saif S."/>
            <person name="Shea T."/>
            <person name="Sisk P."/>
            <person name="Sykes S."/>
            <person name="Wortman J."/>
            <person name="Nusbaum C."/>
            <person name="Birren B."/>
        </authorList>
    </citation>
    <scope>NUCLEOTIDE SEQUENCE [LARGE SCALE GENOMIC DNA]</scope>
    <source>
        <strain evidence="2 4">ATCC BAA-383</strain>
    </source>
</reference>
<proteinExistence type="predicted"/>
<dbReference type="HOGENOM" id="CLU_1774538_0_0_9"/>
<accession>R2QL89</accession>
<comment type="caution">
    <text evidence="2">The sequence shown here is derived from an EMBL/GenBank/DDBJ whole genome shotgun (WGS) entry which is preliminary data.</text>
</comment>
<evidence type="ECO:0008006" key="6">
    <source>
        <dbReference type="Google" id="ProtNLM"/>
    </source>
</evidence>
<dbReference type="RefSeq" id="WP_010766669.1">
    <property type="nucleotide sequence ID" value="NZ_ASWB01000003.1"/>
</dbReference>
<evidence type="ECO:0000313" key="3">
    <source>
        <dbReference type="EMBL" id="EOT66425.1"/>
    </source>
</evidence>
<dbReference type="PATRIC" id="fig|1158609.3.peg.3287"/>
<dbReference type="AlphaFoldDB" id="R2QL89"/>
<dbReference type="EMBL" id="ASWB01000003">
    <property type="protein sequence ID" value="EOT66425.1"/>
    <property type="molecule type" value="Genomic_DNA"/>
</dbReference>
<keyword evidence="5" id="KW-1185">Reference proteome</keyword>
<dbReference type="Proteomes" id="UP000014157">
    <property type="component" value="Unassembled WGS sequence"/>
</dbReference>
<gene>
    <name evidence="3" type="ORF">I586_02696</name>
    <name evidence="2" type="ORF">UAY_03364</name>
</gene>
<reference evidence="3 5" key="2">
    <citation type="submission" date="2013-03" db="EMBL/GenBank/DDBJ databases">
        <title>The Genome Sequence of Enterococcus moraviensis BAA-383 (PacBio/Illumina hybrid assembly).</title>
        <authorList>
            <consortium name="The Broad Institute Genomics Platform"/>
            <consortium name="The Broad Institute Genome Sequencing Center for Infectious Disease"/>
            <person name="Earl A."/>
            <person name="Russ C."/>
            <person name="Gilmore M."/>
            <person name="Surin D."/>
            <person name="Walker B."/>
            <person name="Young S."/>
            <person name="Zeng Q."/>
            <person name="Gargeya S."/>
            <person name="Fitzgerald M."/>
            <person name="Haas B."/>
            <person name="Abouelleil A."/>
            <person name="Allen A.W."/>
            <person name="Alvarado L."/>
            <person name="Arachchi H.M."/>
            <person name="Berlin A.M."/>
            <person name="Chapman S.B."/>
            <person name="Gainer-Dewar J."/>
            <person name="Goldberg J."/>
            <person name="Griggs A."/>
            <person name="Gujja S."/>
            <person name="Hansen M."/>
            <person name="Howarth C."/>
            <person name="Imamovic A."/>
            <person name="Ireland A."/>
            <person name="Larimer J."/>
            <person name="McCowan C."/>
            <person name="Murphy C."/>
            <person name="Pearson M."/>
            <person name="Poon T.W."/>
            <person name="Priest M."/>
            <person name="Roberts A."/>
            <person name="Saif S."/>
            <person name="Shea T."/>
            <person name="Sisk P."/>
            <person name="Sykes S."/>
            <person name="Wortman J."/>
            <person name="Nusbaum C."/>
            <person name="Birren B."/>
        </authorList>
    </citation>
    <scope>NUCLEOTIDE SEQUENCE [LARGE SCALE GENOMIC DNA]</scope>
    <source>
        <strain evidence="3 5">ATCC BAA-383</strain>
    </source>
</reference>
<dbReference type="OrthoDB" id="9918358at2"/>
<sequence length="146" mass="16583">MDDSKEKAREQARKAAEEAEKNRRRQELQMKAEKVRGKISKANNLVTSFHSKKSEFDQAISQIEQKKNSALSSQIVSQVRVPKVFEGVIAEKQASQLPKGIKAMDENIKKVRKVVEGIDDQIRELNTYQDTQQDILTNIMAQIASI</sequence>
<dbReference type="STRING" id="155617.RV09_GL001337"/>
<evidence type="ECO:0000313" key="5">
    <source>
        <dbReference type="Proteomes" id="UP000014157"/>
    </source>
</evidence>
<dbReference type="EMBL" id="AJAS01000026">
    <property type="protein sequence ID" value="EOH95938.1"/>
    <property type="molecule type" value="Genomic_DNA"/>
</dbReference>
<feature type="region of interest" description="Disordered" evidence="1">
    <location>
        <begin position="1"/>
        <end position="28"/>
    </location>
</feature>
<evidence type="ECO:0000256" key="1">
    <source>
        <dbReference type="SAM" id="MobiDB-lite"/>
    </source>
</evidence>
<organism evidence="2 4">
    <name type="scientific">Enterococcus moraviensis ATCC BAA-383</name>
    <dbReference type="NCBI Taxonomy" id="1158609"/>
    <lineage>
        <taxon>Bacteria</taxon>
        <taxon>Bacillati</taxon>
        <taxon>Bacillota</taxon>
        <taxon>Bacilli</taxon>
        <taxon>Lactobacillales</taxon>
        <taxon>Enterococcaceae</taxon>
        <taxon>Enterococcus</taxon>
    </lineage>
</organism>
<name>R2QL89_9ENTE</name>
<evidence type="ECO:0000313" key="2">
    <source>
        <dbReference type="EMBL" id="EOH95938.1"/>
    </source>
</evidence>
<evidence type="ECO:0000313" key="4">
    <source>
        <dbReference type="Proteomes" id="UP000013781"/>
    </source>
</evidence>
<dbReference type="Proteomes" id="UP000013781">
    <property type="component" value="Unassembled WGS sequence"/>
</dbReference>